<gene>
    <name evidence="4" type="ORF">DM02DRAFT_624981</name>
</gene>
<feature type="transmembrane region" description="Helical" evidence="3">
    <location>
        <begin position="42"/>
        <end position="64"/>
    </location>
</feature>
<evidence type="ECO:0000256" key="2">
    <source>
        <dbReference type="SAM" id="MobiDB-lite"/>
    </source>
</evidence>
<keyword evidence="3" id="KW-1133">Transmembrane helix</keyword>
<sequence>MVDGNMSPPNPGGGTTSSSESTPSPTPQSKMSQPSVVQAGQMMLIFALVLIFLVCCALALHFHLRRQKRKRRKRAKEQKKEEVEKGLVDMQEAELQSKERKIVELHGTPICEIGESEPRHEMEDVEVPERRYTLAEIELENPADTPVAVRTERELEEGTYFGEMTTREELQPEARVYAAYWARTF</sequence>
<evidence type="ECO:0000256" key="3">
    <source>
        <dbReference type="SAM" id="Phobius"/>
    </source>
</evidence>
<name>A0A2V1E1R2_9PLEO</name>
<evidence type="ECO:0000313" key="5">
    <source>
        <dbReference type="Proteomes" id="UP000244855"/>
    </source>
</evidence>
<evidence type="ECO:0000256" key="1">
    <source>
        <dbReference type="SAM" id="Coils"/>
    </source>
</evidence>
<keyword evidence="3" id="KW-0472">Membrane</keyword>
<keyword evidence="3" id="KW-0812">Transmembrane</keyword>
<evidence type="ECO:0000313" key="4">
    <source>
        <dbReference type="EMBL" id="PVI04503.1"/>
    </source>
</evidence>
<dbReference type="Proteomes" id="UP000244855">
    <property type="component" value="Unassembled WGS sequence"/>
</dbReference>
<accession>A0A2V1E1R2</accession>
<reference evidence="4 5" key="1">
    <citation type="journal article" date="2018" name="Sci. Rep.">
        <title>Comparative genomics provides insights into the lifestyle and reveals functional heterogeneity of dark septate endophytic fungi.</title>
        <authorList>
            <person name="Knapp D.G."/>
            <person name="Nemeth J.B."/>
            <person name="Barry K."/>
            <person name="Hainaut M."/>
            <person name="Henrissat B."/>
            <person name="Johnson J."/>
            <person name="Kuo A."/>
            <person name="Lim J.H.P."/>
            <person name="Lipzen A."/>
            <person name="Nolan M."/>
            <person name="Ohm R.A."/>
            <person name="Tamas L."/>
            <person name="Grigoriev I.V."/>
            <person name="Spatafora J.W."/>
            <person name="Nagy L.G."/>
            <person name="Kovacs G.M."/>
        </authorList>
    </citation>
    <scope>NUCLEOTIDE SEQUENCE [LARGE SCALE GENOMIC DNA]</scope>
    <source>
        <strain evidence="4 5">DSE2036</strain>
    </source>
</reference>
<dbReference type="OrthoDB" id="3798061at2759"/>
<proteinExistence type="predicted"/>
<feature type="region of interest" description="Disordered" evidence="2">
    <location>
        <begin position="1"/>
        <end position="34"/>
    </location>
</feature>
<feature type="coiled-coil region" evidence="1">
    <location>
        <begin position="65"/>
        <end position="96"/>
    </location>
</feature>
<dbReference type="AlphaFoldDB" id="A0A2V1E1R2"/>
<keyword evidence="1" id="KW-0175">Coiled coil</keyword>
<organism evidence="4 5">
    <name type="scientific">Periconia macrospinosa</name>
    <dbReference type="NCBI Taxonomy" id="97972"/>
    <lineage>
        <taxon>Eukaryota</taxon>
        <taxon>Fungi</taxon>
        <taxon>Dikarya</taxon>
        <taxon>Ascomycota</taxon>
        <taxon>Pezizomycotina</taxon>
        <taxon>Dothideomycetes</taxon>
        <taxon>Pleosporomycetidae</taxon>
        <taxon>Pleosporales</taxon>
        <taxon>Massarineae</taxon>
        <taxon>Periconiaceae</taxon>
        <taxon>Periconia</taxon>
    </lineage>
</organism>
<protein>
    <submittedName>
        <fullName evidence="4">Uncharacterized protein</fullName>
    </submittedName>
</protein>
<keyword evidence="5" id="KW-1185">Reference proteome</keyword>
<dbReference type="EMBL" id="KZ805321">
    <property type="protein sequence ID" value="PVI04503.1"/>
    <property type="molecule type" value="Genomic_DNA"/>
</dbReference>